<keyword evidence="5" id="KW-0804">Transcription</keyword>
<proteinExistence type="inferred from homology"/>
<dbReference type="InterPro" id="IPR036388">
    <property type="entry name" value="WH-like_DNA-bd_sf"/>
</dbReference>
<dbReference type="PANTHER" id="PTHR30603">
    <property type="entry name" value="RNA POLYMERASE SIGMA FACTOR RPO"/>
    <property type="match status" value="1"/>
</dbReference>
<evidence type="ECO:0000313" key="9">
    <source>
        <dbReference type="Proteomes" id="UP001472677"/>
    </source>
</evidence>
<dbReference type="NCBIfam" id="TIGR02937">
    <property type="entry name" value="sigma70-ECF"/>
    <property type="match status" value="1"/>
</dbReference>
<feature type="domain" description="RNA polymerase sigma-70" evidence="7">
    <location>
        <begin position="514"/>
        <end position="540"/>
    </location>
</feature>
<gene>
    <name evidence="8" type="ORF">V6N12_003476</name>
</gene>
<dbReference type="Gene3D" id="1.10.10.10">
    <property type="entry name" value="Winged helix-like DNA-binding domain superfamily/Winged helix DNA-binding domain"/>
    <property type="match status" value="2"/>
</dbReference>
<dbReference type="Pfam" id="PF04545">
    <property type="entry name" value="Sigma70_r4"/>
    <property type="match status" value="1"/>
</dbReference>
<dbReference type="PROSITE" id="PS00715">
    <property type="entry name" value="SIGMA70_1"/>
    <property type="match status" value="1"/>
</dbReference>
<sequence>MEASRNLLYYSPPTISPRTQLKNYSSVSMFHYEQAAPASTSIPITSVARHFPTSVISQEQRDDYRPPPVLHFLKGEADKLQVGNGPRIQEVTASDNFRQLGFEQQLLQWPDLKQLLVLLELEENLSSSLNMQSVAADTEELMNAEPSNVVALAKKALLASKEAASLAEDLKFDLDESTSNSFRSANLSTLSVEEKVVTVRSTKNLERQSKRRRVQPKVSIYETYSSRRKDVRRKLRESSDPNDPLRLFLWGPETKQLLTAEEESELIIQVQDLKRLENVKSKLQSQFGREATLVEWAEATSLSCSTLQAKLQHGKRSREKLIHANLRMVVHIAKQYQGRGLSLQDLLQEGSMGLMKSVEKFKPQVGCRFATYAYWWIRQTITKSIMQHSRTIRLPENVYGLLNKVLDAKRSYIQERNHHPSKEELARCVGITVEKLDRLLLSTRMPLSMQQPVWADQDTTFQEVTPDTVIEIPDVSVAKQLMRQHVHSLLSILSPKERKIIKLRFGIEESKQSSLSEIGNMYGLSKERVRQLESRAIYKLKQNLVKQGLDAYGDLLV</sequence>
<dbReference type="PANTHER" id="PTHR30603:SF45">
    <property type="entry name" value="RNA POLYMERASE SIGMA FACTOR SIGF, CHLOROPLASTIC"/>
    <property type="match status" value="1"/>
</dbReference>
<dbReference type="SUPFAM" id="SSF88946">
    <property type="entry name" value="Sigma2 domain of RNA polymerase sigma factors"/>
    <property type="match status" value="1"/>
</dbReference>
<feature type="domain" description="RNA polymerase sigma-70" evidence="6">
    <location>
        <begin position="345"/>
        <end position="358"/>
    </location>
</feature>
<evidence type="ECO:0000256" key="5">
    <source>
        <dbReference type="ARBA" id="ARBA00023163"/>
    </source>
</evidence>
<reference evidence="8 9" key="1">
    <citation type="journal article" date="2024" name="G3 (Bethesda)">
        <title>Genome assembly of Hibiscus sabdariffa L. provides insights into metabolisms of medicinal natural products.</title>
        <authorList>
            <person name="Kim T."/>
        </authorList>
    </citation>
    <scope>NUCLEOTIDE SEQUENCE [LARGE SCALE GENOMIC DNA]</scope>
    <source>
        <strain evidence="8">TK-2024</strain>
        <tissue evidence="8">Old leaves</tissue>
    </source>
</reference>
<comment type="caution">
    <text evidence="8">The sequence shown here is derived from an EMBL/GenBank/DDBJ whole genome shotgun (WGS) entry which is preliminary data.</text>
</comment>
<dbReference type="PRINTS" id="PR00046">
    <property type="entry name" value="SIGMA70FCT"/>
</dbReference>
<dbReference type="Pfam" id="PF04542">
    <property type="entry name" value="Sigma70_r2"/>
    <property type="match status" value="1"/>
</dbReference>
<evidence type="ECO:0000256" key="1">
    <source>
        <dbReference type="ARBA" id="ARBA00007788"/>
    </source>
</evidence>
<dbReference type="InterPro" id="IPR050239">
    <property type="entry name" value="Sigma-70_RNA_pol_init_factors"/>
</dbReference>
<evidence type="ECO:0000259" key="7">
    <source>
        <dbReference type="PROSITE" id="PS00716"/>
    </source>
</evidence>
<protein>
    <recommendedName>
        <fullName evidence="6 7">RNA polymerase sigma-70 domain-containing protein</fullName>
    </recommendedName>
</protein>
<accession>A0ABR2AT98</accession>
<dbReference type="InterPro" id="IPR007630">
    <property type="entry name" value="RNA_pol_sigma70_r4"/>
</dbReference>
<keyword evidence="9" id="KW-1185">Reference proteome</keyword>
<keyword evidence="4" id="KW-0238">DNA-binding</keyword>
<evidence type="ECO:0000256" key="2">
    <source>
        <dbReference type="ARBA" id="ARBA00023015"/>
    </source>
</evidence>
<dbReference type="InterPro" id="IPR007627">
    <property type="entry name" value="RNA_pol_sigma70_r2"/>
</dbReference>
<dbReference type="Gene3D" id="1.10.601.10">
    <property type="entry name" value="RNA Polymerase Primary Sigma Factor"/>
    <property type="match status" value="1"/>
</dbReference>
<evidence type="ECO:0000259" key="6">
    <source>
        <dbReference type="PROSITE" id="PS00715"/>
    </source>
</evidence>
<name>A0ABR2AT98_9ROSI</name>
<keyword evidence="3" id="KW-0731">Sigma factor</keyword>
<dbReference type="InterPro" id="IPR000943">
    <property type="entry name" value="RNA_pol_sigma70"/>
</dbReference>
<organism evidence="8 9">
    <name type="scientific">Hibiscus sabdariffa</name>
    <name type="common">roselle</name>
    <dbReference type="NCBI Taxonomy" id="183260"/>
    <lineage>
        <taxon>Eukaryota</taxon>
        <taxon>Viridiplantae</taxon>
        <taxon>Streptophyta</taxon>
        <taxon>Embryophyta</taxon>
        <taxon>Tracheophyta</taxon>
        <taxon>Spermatophyta</taxon>
        <taxon>Magnoliopsida</taxon>
        <taxon>eudicotyledons</taxon>
        <taxon>Gunneridae</taxon>
        <taxon>Pentapetalae</taxon>
        <taxon>rosids</taxon>
        <taxon>malvids</taxon>
        <taxon>Malvales</taxon>
        <taxon>Malvaceae</taxon>
        <taxon>Malvoideae</taxon>
        <taxon>Hibiscus</taxon>
    </lineage>
</organism>
<keyword evidence="2" id="KW-0805">Transcription regulation</keyword>
<evidence type="ECO:0000256" key="4">
    <source>
        <dbReference type="ARBA" id="ARBA00023125"/>
    </source>
</evidence>
<dbReference type="InterPro" id="IPR007624">
    <property type="entry name" value="RNA_pol_sigma70_r3"/>
</dbReference>
<comment type="similarity">
    <text evidence="1">Belongs to the sigma-70 factor family.</text>
</comment>
<evidence type="ECO:0000313" key="8">
    <source>
        <dbReference type="EMBL" id="KAK8497079.1"/>
    </source>
</evidence>
<dbReference type="InterPro" id="IPR014284">
    <property type="entry name" value="RNA_pol_sigma-70_dom"/>
</dbReference>
<dbReference type="Proteomes" id="UP001472677">
    <property type="component" value="Unassembled WGS sequence"/>
</dbReference>
<dbReference type="PROSITE" id="PS00716">
    <property type="entry name" value="SIGMA70_2"/>
    <property type="match status" value="1"/>
</dbReference>
<dbReference type="EMBL" id="JBBPBM010000332">
    <property type="protein sequence ID" value="KAK8497079.1"/>
    <property type="molecule type" value="Genomic_DNA"/>
</dbReference>
<dbReference type="InterPro" id="IPR013324">
    <property type="entry name" value="RNA_pol_sigma_r3/r4-like"/>
</dbReference>
<dbReference type="Pfam" id="PF04539">
    <property type="entry name" value="Sigma70_r3"/>
    <property type="match status" value="1"/>
</dbReference>
<dbReference type="CDD" id="cd06171">
    <property type="entry name" value="Sigma70_r4"/>
    <property type="match status" value="1"/>
</dbReference>
<dbReference type="SUPFAM" id="SSF88659">
    <property type="entry name" value="Sigma3 and sigma4 domains of RNA polymerase sigma factors"/>
    <property type="match status" value="2"/>
</dbReference>
<evidence type="ECO:0000256" key="3">
    <source>
        <dbReference type="ARBA" id="ARBA00023082"/>
    </source>
</evidence>
<dbReference type="InterPro" id="IPR013325">
    <property type="entry name" value="RNA_pol_sigma_r2"/>
</dbReference>